<keyword evidence="2" id="KW-1133">Transmembrane helix</keyword>
<keyword evidence="2" id="KW-0812">Transmembrane</keyword>
<evidence type="ECO:0000313" key="3">
    <source>
        <dbReference type="EMBL" id="ODN43685.1"/>
    </source>
</evidence>
<gene>
    <name evidence="3" type="ORF">BGC07_13220</name>
</gene>
<dbReference type="EMBL" id="MDTU01000001">
    <property type="protein sequence ID" value="ODN43685.1"/>
    <property type="molecule type" value="Genomic_DNA"/>
</dbReference>
<evidence type="ECO:0000313" key="4">
    <source>
        <dbReference type="Proteomes" id="UP000094329"/>
    </source>
</evidence>
<feature type="transmembrane region" description="Helical" evidence="2">
    <location>
        <begin position="15"/>
        <end position="38"/>
    </location>
</feature>
<evidence type="ECO:0000256" key="1">
    <source>
        <dbReference type="SAM" id="MobiDB-lite"/>
    </source>
</evidence>
<feature type="region of interest" description="Disordered" evidence="1">
    <location>
        <begin position="245"/>
        <end position="269"/>
    </location>
</feature>
<feature type="compositionally biased region" description="Polar residues" evidence="1">
    <location>
        <begin position="253"/>
        <end position="263"/>
    </location>
</feature>
<protein>
    <recommendedName>
        <fullName evidence="5">MFS transporter</fullName>
    </recommendedName>
</protein>
<keyword evidence="2" id="KW-0472">Membrane</keyword>
<organism evidence="3 4">
    <name type="scientific">Piscirickettsia litoralis</name>
    <dbReference type="NCBI Taxonomy" id="1891921"/>
    <lineage>
        <taxon>Bacteria</taxon>
        <taxon>Pseudomonadati</taxon>
        <taxon>Pseudomonadota</taxon>
        <taxon>Gammaproteobacteria</taxon>
        <taxon>Thiotrichales</taxon>
        <taxon>Piscirickettsiaceae</taxon>
        <taxon>Piscirickettsia</taxon>
    </lineage>
</organism>
<name>A0ABX3A810_9GAMM</name>
<feature type="transmembrane region" description="Helical" evidence="2">
    <location>
        <begin position="131"/>
        <end position="158"/>
    </location>
</feature>
<comment type="caution">
    <text evidence="3">The sequence shown here is derived from an EMBL/GenBank/DDBJ whole genome shotgun (WGS) entry which is preliminary data.</text>
</comment>
<feature type="transmembrane region" description="Helical" evidence="2">
    <location>
        <begin position="164"/>
        <end position="186"/>
    </location>
</feature>
<sequence>MMVNLSHHWVEPNNWYQVLFVFGIPIVSWIMLYVLLSFIRGSKKLIILSVLTTSLIQIASPVYAFVYLLPKSMSSGHVISMAVLIGMFFVAGIALCNNQIIKSWLGSEENIKRWLEIPDGKMKKYLASKSIKIFAILVEVSFAAFYIGIAIFIILLFMDRNYSFGLYVMASAGFYLMFHIFILRYFKFTACKNCRRLLPEIDKSKNYKKYIRDMAFNDHFNCIYCCAHYYFSKDDLEKAKIEEKMRGSENKSDLNATYKQVNTALKKPQ</sequence>
<accession>A0ABX3A810</accession>
<dbReference type="Proteomes" id="UP000094329">
    <property type="component" value="Unassembled WGS sequence"/>
</dbReference>
<feature type="transmembrane region" description="Helical" evidence="2">
    <location>
        <begin position="78"/>
        <end position="96"/>
    </location>
</feature>
<reference evidence="3 4" key="1">
    <citation type="submission" date="2016-08" db="EMBL/GenBank/DDBJ databases">
        <title>Draft genome sequence of Candidatus Piscirickettsia litoralis, from seawater.</title>
        <authorList>
            <person name="Wan X."/>
            <person name="Lee A.J."/>
            <person name="Hou S."/>
            <person name="Donachie S.P."/>
        </authorList>
    </citation>
    <scope>NUCLEOTIDE SEQUENCE [LARGE SCALE GENOMIC DNA]</scope>
    <source>
        <strain evidence="3 4">Y2</strain>
    </source>
</reference>
<dbReference type="RefSeq" id="WP_069313482.1">
    <property type="nucleotide sequence ID" value="NZ_MDTU01000001.1"/>
</dbReference>
<feature type="transmembrane region" description="Helical" evidence="2">
    <location>
        <begin position="45"/>
        <end position="66"/>
    </location>
</feature>
<proteinExistence type="predicted"/>
<evidence type="ECO:0000256" key="2">
    <source>
        <dbReference type="SAM" id="Phobius"/>
    </source>
</evidence>
<keyword evidence="4" id="KW-1185">Reference proteome</keyword>
<evidence type="ECO:0008006" key="5">
    <source>
        <dbReference type="Google" id="ProtNLM"/>
    </source>
</evidence>